<accession>A0ABT6XP62</accession>
<reference evidence="4 5" key="1">
    <citation type="submission" date="2023-05" db="EMBL/GenBank/DDBJ databases">
        <title>Flavobacterium sedimenti sp. nov., isolated from the sediment.</title>
        <authorList>
            <person name="Wu N."/>
        </authorList>
    </citation>
    <scope>NUCLEOTIDE SEQUENCE [LARGE SCALE GENOMIC DNA]</scope>
    <source>
        <strain evidence="4 5">YZ-48</strain>
    </source>
</reference>
<feature type="domain" description="DUF306" evidence="2">
    <location>
        <begin position="53"/>
        <end position="129"/>
    </location>
</feature>
<dbReference type="Proteomes" id="UP001230035">
    <property type="component" value="Unassembled WGS sequence"/>
</dbReference>
<name>A0ABT6XP62_9FLAO</name>
<feature type="domain" description="Secretion system C-terminal sorting" evidence="3">
    <location>
        <begin position="159"/>
        <end position="226"/>
    </location>
</feature>
<dbReference type="Pfam" id="PF03724">
    <property type="entry name" value="META"/>
    <property type="match status" value="1"/>
</dbReference>
<evidence type="ECO:0000313" key="4">
    <source>
        <dbReference type="EMBL" id="MDI9256874.1"/>
    </source>
</evidence>
<dbReference type="NCBIfam" id="TIGR04183">
    <property type="entry name" value="Por_Secre_tail"/>
    <property type="match status" value="1"/>
</dbReference>
<evidence type="ECO:0000313" key="5">
    <source>
        <dbReference type="Proteomes" id="UP001230035"/>
    </source>
</evidence>
<dbReference type="Pfam" id="PF18962">
    <property type="entry name" value="Por_Secre_tail"/>
    <property type="match status" value="1"/>
</dbReference>
<keyword evidence="1" id="KW-0732">Signal</keyword>
<proteinExistence type="predicted"/>
<dbReference type="InterPro" id="IPR026444">
    <property type="entry name" value="Secre_tail"/>
</dbReference>
<dbReference type="InterPro" id="IPR005184">
    <property type="entry name" value="DUF306_Meta_HslJ"/>
</dbReference>
<evidence type="ECO:0000259" key="2">
    <source>
        <dbReference type="Pfam" id="PF03724"/>
    </source>
</evidence>
<keyword evidence="5" id="KW-1185">Reference proteome</keyword>
<dbReference type="RefSeq" id="WP_283238559.1">
    <property type="nucleotide sequence ID" value="NZ_JASGBP010000002.1"/>
</dbReference>
<evidence type="ECO:0000259" key="3">
    <source>
        <dbReference type="Pfam" id="PF18962"/>
    </source>
</evidence>
<sequence>MKYLVKLISIIYCLNCFSQTPNPDLFQTWYLYDYYSTDDNIHHPVSAIIPSISPNVTFSQTSNFNGIGACNSFGGTFSSPFNDVVVFDSFAGTLLLCGSSEHTSFEGAFFSLFQSGGQYYISGTGNNMNLRISTPIFVNYEFRNYQLNTENFSLNQIVVYPNPAESKLFVDSRNNLVEKIEIFNSLGESVKTINAGFEVINISDFASGVYLMKVSSEDKIVTKKIIKI</sequence>
<evidence type="ECO:0000256" key="1">
    <source>
        <dbReference type="ARBA" id="ARBA00022729"/>
    </source>
</evidence>
<protein>
    <submittedName>
        <fullName evidence="4">T9SS type A sorting domain-containing protein</fullName>
    </submittedName>
</protein>
<gene>
    <name evidence="4" type="ORF">QHT84_05545</name>
</gene>
<dbReference type="InterPro" id="IPR038670">
    <property type="entry name" value="HslJ-like_sf"/>
</dbReference>
<comment type="caution">
    <text evidence="4">The sequence shown here is derived from an EMBL/GenBank/DDBJ whole genome shotgun (WGS) entry which is preliminary data.</text>
</comment>
<dbReference type="EMBL" id="JASGBP010000002">
    <property type="protein sequence ID" value="MDI9256874.1"/>
    <property type="molecule type" value="Genomic_DNA"/>
</dbReference>
<organism evidence="4 5">
    <name type="scientific">Flavobacterium sedimenticola</name>
    <dbReference type="NCBI Taxonomy" id="3043286"/>
    <lineage>
        <taxon>Bacteria</taxon>
        <taxon>Pseudomonadati</taxon>
        <taxon>Bacteroidota</taxon>
        <taxon>Flavobacteriia</taxon>
        <taxon>Flavobacteriales</taxon>
        <taxon>Flavobacteriaceae</taxon>
        <taxon>Flavobacterium</taxon>
    </lineage>
</organism>
<dbReference type="Gene3D" id="2.40.128.270">
    <property type="match status" value="1"/>
</dbReference>